<dbReference type="Gene3D" id="3.30.70.2970">
    <property type="entry name" value="Protein of unknown function (DUF541), domain 2"/>
    <property type="match status" value="1"/>
</dbReference>
<name>A0ABV6LCY5_9SPHI</name>
<feature type="signal peptide" evidence="1">
    <location>
        <begin position="1"/>
        <end position="19"/>
    </location>
</feature>
<dbReference type="EMBL" id="JBHLTS010000073">
    <property type="protein sequence ID" value="MFC0517329.1"/>
    <property type="molecule type" value="Genomic_DNA"/>
</dbReference>
<evidence type="ECO:0000256" key="1">
    <source>
        <dbReference type="SAM" id="SignalP"/>
    </source>
</evidence>
<organism evidence="2 3">
    <name type="scientific">Mucilaginibacter angelicae</name>
    <dbReference type="NCBI Taxonomy" id="869718"/>
    <lineage>
        <taxon>Bacteria</taxon>
        <taxon>Pseudomonadati</taxon>
        <taxon>Bacteroidota</taxon>
        <taxon>Sphingobacteriia</taxon>
        <taxon>Sphingobacteriales</taxon>
        <taxon>Sphingobacteriaceae</taxon>
        <taxon>Mucilaginibacter</taxon>
    </lineage>
</organism>
<keyword evidence="1" id="KW-0732">Signal</keyword>
<proteinExistence type="predicted"/>
<evidence type="ECO:0000313" key="2">
    <source>
        <dbReference type="EMBL" id="MFC0517329.1"/>
    </source>
</evidence>
<reference evidence="2 3" key="1">
    <citation type="submission" date="2024-09" db="EMBL/GenBank/DDBJ databases">
        <authorList>
            <person name="Sun Q."/>
            <person name="Mori K."/>
        </authorList>
    </citation>
    <scope>NUCLEOTIDE SEQUENCE [LARGE SCALE GENOMIC DNA]</scope>
    <source>
        <strain evidence="2 3">NCAIM B.02415</strain>
    </source>
</reference>
<dbReference type="Proteomes" id="UP001589828">
    <property type="component" value="Unassembled WGS sequence"/>
</dbReference>
<keyword evidence="3" id="KW-1185">Reference proteome</keyword>
<protein>
    <submittedName>
        <fullName evidence="2">SIMPL domain-containing protein</fullName>
    </submittedName>
</protein>
<dbReference type="Gene3D" id="3.30.110.170">
    <property type="entry name" value="Protein of unknown function (DUF541), domain 1"/>
    <property type="match status" value="1"/>
</dbReference>
<dbReference type="InterPro" id="IPR007497">
    <property type="entry name" value="SIMPL/DUF541"/>
</dbReference>
<feature type="chain" id="PRO_5046083975" evidence="1">
    <location>
        <begin position="20"/>
        <end position="292"/>
    </location>
</feature>
<gene>
    <name evidence="2" type="ORF">ACFFGT_24170</name>
</gene>
<dbReference type="Pfam" id="PF04402">
    <property type="entry name" value="SIMPL"/>
    <property type="match status" value="1"/>
</dbReference>
<sequence length="292" mass="33505">MKKFLLSILLLICTTVLMAQHSGNMVFGDNLPTRMRSSIQKNYLTDSTFIIEANVLMNVTADSYVVNLGVTDSAATIQESNKRINKRIDGFTNALSKLNIAQKDIYVDMTTQNKLFDYHVKGNAADQYLKGFEIGKNVIIRIKDIKDLDNLLITASEYQIYDLVKVDYIVDDVNKVQNQLFKLATDVINEKKGLYIAATNARLLYGSQIYGEDFYSYYPNQLYKSYTAQNSSKIYSEYDRLIKKDLKNSTTYYYDKINYSGFDKIINPSVIEPAVEFVMGLQIKFQIEKVKR</sequence>
<evidence type="ECO:0000313" key="3">
    <source>
        <dbReference type="Proteomes" id="UP001589828"/>
    </source>
</evidence>
<comment type="caution">
    <text evidence="2">The sequence shown here is derived from an EMBL/GenBank/DDBJ whole genome shotgun (WGS) entry which is preliminary data.</text>
</comment>
<dbReference type="RefSeq" id="WP_377025085.1">
    <property type="nucleotide sequence ID" value="NZ_JBHLTS010000073.1"/>
</dbReference>
<accession>A0ABV6LCY5</accession>